<feature type="transmembrane region" description="Helical" evidence="1">
    <location>
        <begin position="146"/>
        <end position="171"/>
    </location>
</feature>
<dbReference type="PANTHER" id="PTHR34989">
    <property type="entry name" value="PROTEIN HDED"/>
    <property type="match status" value="1"/>
</dbReference>
<feature type="transmembrane region" description="Helical" evidence="1">
    <location>
        <begin position="90"/>
        <end position="110"/>
    </location>
</feature>
<name>A0A9X2HE97_9MICC</name>
<dbReference type="Pfam" id="PF03729">
    <property type="entry name" value="DUF308"/>
    <property type="match status" value="1"/>
</dbReference>
<feature type="transmembrane region" description="Helical" evidence="1">
    <location>
        <begin position="12"/>
        <end position="31"/>
    </location>
</feature>
<dbReference type="AlphaFoldDB" id="A0A9X2HE97"/>
<evidence type="ECO:0000313" key="2">
    <source>
        <dbReference type="EMBL" id="MCP3426705.1"/>
    </source>
</evidence>
<gene>
    <name evidence="2" type="ORF">NBM05_12005</name>
</gene>
<comment type="caution">
    <text evidence="2">The sequence shown here is derived from an EMBL/GenBank/DDBJ whole genome shotgun (WGS) entry which is preliminary data.</text>
</comment>
<keyword evidence="1" id="KW-1133">Transmembrane helix</keyword>
<dbReference type="InterPro" id="IPR052712">
    <property type="entry name" value="Acid_resist_chaperone_HdeD"/>
</dbReference>
<keyword evidence="3" id="KW-1185">Reference proteome</keyword>
<keyword evidence="1" id="KW-0812">Transmembrane</keyword>
<evidence type="ECO:0000313" key="3">
    <source>
        <dbReference type="Proteomes" id="UP001139502"/>
    </source>
</evidence>
<feature type="transmembrane region" description="Helical" evidence="1">
    <location>
        <begin position="37"/>
        <end position="59"/>
    </location>
</feature>
<dbReference type="EMBL" id="JANAFB010000034">
    <property type="protein sequence ID" value="MCP3426705.1"/>
    <property type="molecule type" value="Genomic_DNA"/>
</dbReference>
<dbReference type="InterPro" id="IPR005325">
    <property type="entry name" value="DUF308_memb"/>
</dbReference>
<accession>A0A9X2HE97</accession>
<feature type="transmembrane region" description="Helical" evidence="1">
    <location>
        <begin position="66"/>
        <end position="84"/>
    </location>
</feature>
<feature type="transmembrane region" description="Helical" evidence="1">
    <location>
        <begin position="122"/>
        <end position="140"/>
    </location>
</feature>
<sequence length="183" mass="18818">MDPIIRRSSTALIVSGVLALVLGLVLVSWPIASAVTLMILIGAYALVDGIFALVSAFNAPRGGTRGFLVLSGVIGIVAGLIALVNPIFGAATLVWVLGVWLLVRGVLEIVSALRRRSGGPRWLLVLGGLLWLVAGVIFVVNPTGGVVAFTVLIGILAVAWGLLSLVAGIVLRVVGRRAARASG</sequence>
<organism evidence="2 3">
    <name type="scientific">Rothia santali</name>
    <dbReference type="NCBI Taxonomy" id="2949643"/>
    <lineage>
        <taxon>Bacteria</taxon>
        <taxon>Bacillati</taxon>
        <taxon>Actinomycetota</taxon>
        <taxon>Actinomycetes</taxon>
        <taxon>Micrococcales</taxon>
        <taxon>Micrococcaceae</taxon>
        <taxon>Rothia</taxon>
    </lineage>
</organism>
<evidence type="ECO:0000256" key="1">
    <source>
        <dbReference type="SAM" id="Phobius"/>
    </source>
</evidence>
<protein>
    <submittedName>
        <fullName evidence="2">DUF308 domain-containing protein</fullName>
    </submittedName>
</protein>
<dbReference type="PANTHER" id="PTHR34989:SF1">
    <property type="entry name" value="PROTEIN HDED"/>
    <property type="match status" value="1"/>
</dbReference>
<proteinExistence type="predicted"/>
<dbReference type="GO" id="GO:0005886">
    <property type="term" value="C:plasma membrane"/>
    <property type="evidence" value="ECO:0007669"/>
    <property type="project" value="TreeGrafter"/>
</dbReference>
<keyword evidence="1" id="KW-0472">Membrane</keyword>
<dbReference type="RefSeq" id="WP_254167734.1">
    <property type="nucleotide sequence ID" value="NZ_JANAFB010000034.1"/>
</dbReference>
<reference evidence="2" key="1">
    <citation type="submission" date="2022-06" db="EMBL/GenBank/DDBJ databases">
        <title>Rothia sp. isolated from sandalwood seedling.</title>
        <authorList>
            <person name="Tuikhar N."/>
            <person name="Kirdat K."/>
            <person name="Thorat V."/>
            <person name="Swetha P."/>
            <person name="Padma S."/>
            <person name="Sundararaj R."/>
            <person name="Yadav A."/>
        </authorList>
    </citation>
    <scope>NUCLEOTIDE SEQUENCE</scope>
    <source>
        <strain evidence="2">AR01</strain>
    </source>
</reference>
<dbReference type="Proteomes" id="UP001139502">
    <property type="component" value="Unassembled WGS sequence"/>
</dbReference>